<dbReference type="Proteomes" id="UP001174909">
    <property type="component" value="Unassembled WGS sequence"/>
</dbReference>
<dbReference type="AlphaFoldDB" id="A0AA35TT54"/>
<proteinExistence type="predicted"/>
<gene>
    <name evidence="1" type="ORF">GBAR_LOCUS29505</name>
</gene>
<reference evidence="1" key="1">
    <citation type="submission" date="2023-03" db="EMBL/GenBank/DDBJ databases">
        <authorList>
            <person name="Steffen K."/>
            <person name="Cardenas P."/>
        </authorList>
    </citation>
    <scope>NUCLEOTIDE SEQUENCE</scope>
</reference>
<sequence length="288" mass="31540">MIALANRPGFPFLGNDFYAALGDMFSCHAVDNPDLESELAMLRQYGRDVPEHLLEKLVGAFSELRAMADEGLIAYPYSTREVVAIVKHLQEFPHEGVSSVARNVFDFDTHNPDLLQVIMRVLHRHGIPAGASSSSVRLSPQYPLPALQQIGQWIVKTDNAMTLDCHHLPVALKGPSRGTPTELDLEKVNVRGREFSELLSHWRVPLDTGNFIASTSIGPGHSADSSKVLHAALANPVSVLSMPVSVSESKGYWLDLSSLFPIATGMWTPHLNMAPLSHGRMLLHEGLA</sequence>
<feature type="non-terminal residue" evidence="1">
    <location>
        <position position="1"/>
    </location>
</feature>
<dbReference type="InterPro" id="IPR039891">
    <property type="entry name" value="VWA8"/>
</dbReference>
<dbReference type="PANTHER" id="PTHR21610:SF9">
    <property type="entry name" value="VON WILLEBRAND FACTOR A DOMAIN-CONTAINING PROTEIN 8"/>
    <property type="match status" value="1"/>
</dbReference>
<protein>
    <submittedName>
        <fullName evidence="1">von Willebrand factor A domain-containing protein 8</fullName>
    </submittedName>
</protein>
<evidence type="ECO:0000313" key="1">
    <source>
        <dbReference type="EMBL" id="CAI8053990.1"/>
    </source>
</evidence>
<dbReference type="PANTHER" id="PTHR21610">
    <property type="entry name" value="VON WILLEBRAND FACTOR A DOMAIN-CONTAINING PROTEIN 8"/>
    <property type="match status" value="1"/>
</dbReference>
<evidence type="ECO:0000313" key="2">
    <source>
        <dbReference type="Proteomes" id="UP001174909"/>
    </source>
</evidence>
<name>A0AA35TT54_GEOBA</name>
<dbReference type="GO" id="GO:0005737">
    <property type="term" value="C:cytoplasm"/>
    <property type="evidence" value="ECO:0007669"/>
    <property type="project" value="TreeGrafter"/>
</dbReference>
<keyword evidence="2" id="KW-1185">Reference proteome</keyword>
<accession>A0AA35TT54</accession>
<comment type="caution">
    <text evidence="1">The sequence shown here is derived from an EMBL/GenBank/DDBJ whole genome shotgun (WGS) entry which is preliminary data.</text>
</comment>
<organism evidence="1 2">
    <name type="scientific">Geodia barretti</name>
    <name type="common">Barrett's horny sponge</name>
    <dbReference type="NCBI Taxonomy" id="519541"/>
    <lineage>
        <taxon>Eukaryota</taxon>
        <taxon>Metazoa</taxon>
        <taxon>Porifera</taxon>
        <taxon>Demospongiae</taxon>
        <taxon>Heteroscleromorpha</taxon>
        <taxon>Tetractinellida</taxon>
        <taxon>Astrophorina</taxon>
        <taxon>Geodiidae</taxon>
        <taxon>Geodia</taxon>
    </lineage>
</organism>
<dbReference type="EMBL" id="CASHTH010004134">
    <property type="protein sequence ID" value="CAI8053990.1"/>
    <property type="molecule type" value="Genomic_DNA"/>
</dbReference>